<feature type="region of interest" description="Disordered" evidence="5">
    <location>
        <begin position="85"/>
        <end position="123"/>
    </location>
</feature>
<keyword evidence="1" id="KW-0479">Metal-binding</keyword>
<dbReference type="GO" id="GO:0008270">
    <property type="term" value="F:zinc ion binding"/>
    <property type="evidence" value="ECO:0007669"/>
    <property type="project" value="UniProtKB-KW"/>
</dbReference>
<feature type="region of interest" description="Disordered" evidence="5">
    <location>
        <begin position="863"/>
        <end position="915"/>
    </location>
</feature>
<evidence type="ECO:0000256" key="4">
    <source>
        <dbReference type="PROSITE-ProRule" id="PRU00600"/>
    </source>
</evidence>
<keyword evidence="2 4" id="KW-0863">Zinc-finger</keyword>
<feature type="compositionally biased region" description="Basic residues" evidence="5">
    <location>
        <begin position="2336"/>
        <end position="2359"/>
    </location>
</feature>
<dbReference type="EMBL" id="JBFSEQ010000006">
    <property type="protein sequence ID" value="KAL2774952.1"/>
    <property type="molecule type" value="Genomic_DNA"/>
</dbReference>
<feature type="domain" description="DBF4-type" evidence="6">
    <location>
        <begin position="1"/>
        <end position="50"/>
    </location>
</feature>
<keyword evidence="3" id="KW-0862">Zinc</keyword>
<dbReference type="InterPro" id="IPR038545">
    <property type="entry name" value="Znf_DBF_sf"/>
</dbReference>
<dbReference type="InterPro" id="IPR038890">
    <property type="entry name" value="ZDBF2"/>
</dbReference>
<evidence type="ECO:0000259" key="6">
    <source>
        <dbReference type="PROSITE" id="PS51265"/>
    </source>
</evidence>
<evidence type="ECO:0000256" key="5">
    <source>
        <dbReference type="SAM" id="MobiDB-lite"/>
    </source>
</evidence>
<dbReference type="EMBL" id="JBFSEQ010000006">
    <property type="protein sequence ID" value="KAL2774951.1"/>
    <property type="molecule type" value="Genomic_DNA"/>
</dbReference>
<evidence type="ECO:0000313" key="8">
    <source>
        <dbReference type="Proteomes" id="UP001610411"/>
    </source>
</evidence>
<dbReference type="Proteomes" id="UP001610411">
    <property type="component" value="Unassembled WGS sequence"/>
</dbReference>
<protein>
    <submittedName>
        <fullName evidence="7">DBF4-type zinc finger-containing protein 2 isoform 1</fullName>
    </submittedName>
</protein>
<evidence type="ECO:0000256" key="3">
    <source>
        <dbReference type="ARBA" id="ARBA00022833"/>
    </source>
</evidence>
<feature type="region of interest" description="Disordered" evidence="5">
    <location>
        <begin position="2307"/>
        <end position="2386"/>
    </location>
</feature>
<dbReference type="PROSITE" id="PS51265">
    <property type="entry name" value="ZF_DBF4"/>
    <property type="match status" value="1"/>
</dbReference>
<dbReference type="PANTHER" id="PTHR21639">
    <property type="entry name" value="DBF4-TYPE ZINC FINGER-CONTAINING PROTEIN 2"/>
    <property type="match status" value="1"/>
</dbReference>
<feature type="compositionally biased region" description="Basic and acidic residues" evidence="5">
    <location>
        <begin position="903"/>
        <end position="915"/>
    </location>
</feature>
<feature type="compositionally biased region" description="Basic and acidic residues" evidence="5">
    <location>
        <begin position="1723"/>
        <end position="1734"/>
    </location>
</feature>
<feature type="compositionally biased region" description="Basic and acidic residues" evidence="5">
    <location>
        <begin position="1676"/>
        <end position="1696"/>
    </location>
</feature>
<feature type="region of interest" description="Disordered" evidence="5">
    <location>
        <begin position="1951"/>
        <end position="1975"/>
    </location>
</feature>
<sequence length="2400" mass="270830">MQRKQGYCSYCRVQYANLEQHLFSAQHRSLTRQSRHQICTSSLMERFLQDVLRHHPYYCQESRSMQHEILVNPVSPSEVVHLDDSISEEQDEDDTGTGEDTSSESSEPIEELHSRPTKFQQCTEEVSVRPSVIQKLEKGQQQPLEFVHKIGTGMKKCNSVDIGQATNNGNNLTRPPVIYNAPASCLPESSYDRPVKTNMTRLPPSAYLDAVNKCDPNKVDKYLEQVDRVSRKPMLSSNLETYSVSYQKPKESNRKSLCVNSDKLVLQKDVKSQGKTLSAGFKFRERMGTEGPLRIDSPSELEVNSAVNLNKTGMPSNKGIFEDTIPKYHEEFFSNVDSTQGGKHLVFNKSAFLEQKYSMSSELKFDCSSLQSASPQPQEAVQDLNLWEEVDQEDNNCESRDSEMSFDYGSSFHSLTDQSKVTAKEINLSREVYADLQYKNNKSYGCEISSDYDDSLQLVTNQSPVIVKEISLQNAMHISLVDQSYESSSSEMNFDCDASLQSTNDYPQQPVKEVNLSKEVHIGLVDKNYGSSSSEISADSVFPLQSVVDRPPVAVTEIKLRKKVLTGLVDKNYESSCSETGFDCDVSFQSGVDHPQLTVKERHLKSRRVHPKHKKRKPSSAKARVDCDISLETVADESQRAVEEINLLKEESSDFVGMSCESPGPEMDFHTDAQFMADHPQVVVKEVNPQKEDTDLDSKSVQSSISNLSSESSASLYHSASDQLQEALGEVNLKELNIDVEVNSCSCSSSDLTFDSDPALLSVTEQSQLGVERNEAHIDLEDDSCESNSSEITFDSDIPLCSVIDQPQVAVYEEEPLDLESKSNESCVSEITFDSDIPLHSGNDQPEVAVKEVIIQKEEYAHLERKHDEPSGSEISSDSYTPLHSVTNSPEVSVKKLNPQQEDQVHLENKENERTDSELSLNYNIFFHSTTGHSEDPIKEINIQKEEHIHLENKGVFETHVDSNIPLQSMTHKPGVVVKEIRLKKEKHAEFSGSETNLNSGVPYYSVAEPQVAIKKITRKKKRVLESKNDKCSGSEIILDSDVASQSMTEKPQLAVLKEDHVDPEDESTELRSFEINLGINVPFHSVTDQPQLALLQEKHVNLEDKNSESRDSKITFDSEQLQEVVKKINLWKKEDIGLKNKIDERNGSKLIRDSDVSVQSVVDQPEVAVKPINLGNEDHMYLEIKNSQYNCSEMRLDSDFLVQSIVDRPQITILEQEHIEVGGKHNQSCGSEISFDSDDPLQSVAEQLRETVKEISLWKDEVDMEDKRDEGKGFGIVYDSDVLQSAAGQTEEVVKKINLWKEHVGLEKKIVRPGSSTVNFDSDKPLQSVTNKIQGAIKERSLLRDERVCLDDKGYEPHDSEIIYVSNIPLQSVIKRPQILEEMHPNLEDKSSDPCASEVSFDSSDPFQSATTQLQNAVKEINLWKEDHIYLEDRSYKLGDFEVSCDSVIPVHFVADQSPVSVKEINLQKKYHDDLENKNCNFYCSEIKCDSGIHLQSEVDQPQVACKEINFQKGKHLGMEEKTSEPSDSEMCDSDGPFEIVVNQYPASVKETNLPKVVFVDVVPSDGDCEVISDPDIPLELVTDPSQMTVKEINCINAECIDEEEKSYDSFDSEVRYVCEGLPPSVTSESKETFKIINRKKDYIILGDSNCQSCSSEINFNVDVSDQVMTYQSQRPDKKMVKYIDPENKRRESNRPKGNFNLKATSRPVTRRQQKGHKKGNLRKDRKDRKDLRNTGIKGKSCKSSVSAKDFDTSSESVIHQMADQENPLRSKHIHLESMSCEPCGSEMNFHCDPSLQSDTDQPREAVGKIDLFKNVSLDLEEKNHDSQSSSVPKVDSVKNLEKAKEVIEDHSDEPVLEALPHVPPSFVGKTWSQIMREDDIKINTLVKEFREGRFHCYFDDDCKTKKVSSNKKKKRVTWADLQDTASNQAQSDCNDTTGSVSEIVDSSVALDKPCHPPPPAERPPEQKRHVPSPCETVKVSHGTQTNFVNYPAMKRKITRHEEDSTKSKRLHLQDNRKAKKKVKTGTVEFPASCTKVLRPMQSKALVYVLSSLNIKLKEGECLHFSKMSWDNDIRFICKYKRNNFNYYDSLFKEIVTNPPLNIIVPEFDRHNWVKIHFNKNNLNSSAGDNDADGQSSASAPLMTVPARYGLGLHHKTDDSSLFLDESEVLNASEVPKGSNFQLIILNRDVTKMSPKSVRNEFLESKSKKKLQGRKVTTANKADFPKKVLKPIILQQTNRIASEKQSIWIRTKPSDIIRKYISKYSVFLRRRYQSRSTFIGMHLKKKKSVVRRLKNVKRPAKILLNSSVPPAGAEEPSSAIASPSLKQPVRGSCRVAKKKKNGNTARKKKKNGNKKCNSKKISSSEHVKPYALRSLSHSAPHSDRMMTRLANKLRGNEIK</sequence>
<dbReference type="Gene3D" id="6.10.250.3410">
    <property type="entry name" value="DBF zinc finger"/>
    <property type="match status" value="1"/>
</dbReference>
<feature type="compositionally biased region" description="Basic residues" evidence="5">
    <location>
        <begin position="1710"/>
        <end position="1722"/>
    </location>
</feature>
<keyword evidence="8" id="KW-1185">Reference proteome</keyword>
<proteinExistence type="predicted"/>
<feature type="compositionally biased region" description="Polar residues" evidence="5">
    <location>
        <begin position="873"/>
        <end position="891"/>
    </location>
</feature>
<accession>A0ABD2E7W2</accession>
<evidence type="ECO:0000313" key="7">
    <source>
        <dbReference type="EMBL" id="KAL2774952.1"/>
    </source>
</evidence>
<organism evidence="7 8">
    <name type="scientific">Daubentonia madagascariensis</name>
    <name type="common">Aye-aye</name>
    <name type="synonym">Sciurus madagascariensis</name>
    <dbReference type="NCBI Taxonomy" id="31869"/>
    <lineage>
        <taxon>Eukaryota</taxon>
        <taxon>Metazoa</taxon>
        <taxon>Chordata</taxon>
        <taxon>Craniata</taxon>
        <taxon>Vertebrata</taxon>
        <taxon>Euteleostomi</taxon>
        <taxon>Mammalia</taxon>
        <taxon>Eutheria</taxon>
        <taxon>Euarchontoglires</taxon>
        <taxon>Primates</taxon>
        <taxon>Strepsirrhini</taxon>
        <taxon>Chiromyiformes</taxon>
        <taxon>Daubentoniidae</taxon>
        <taxon>Daubentonia</taxon>
    </lineage>
</organism>
<feature type="compositionally biased region" description="Basic residues" evidence="5">
    <location>
        <begin position="602"/>
        <end position="619"/>
    </location>
</feature>
<reference evidence="7 8" key="1">
    <citation type="journal article" date="2024" name="G3 (Bethesda)">
        <title>A hybrid genome assembly of the endangered aye-aye (Daubentonia madagascariensis).</title>
        <authorList>
            <person name="Versoza C.J."/>
            <person name="Pfeifer S.P."/>
        </authorList>
    </citation>
    <scope>NUCLEOTIDE SEQUENCE [LARGE SCALE GENOMIC DNA]</scope>
    <source>
        <strain evidence="7">6821</strain>
    </source>
</reference>
<dbReference type="InterPro" id="IPR006572">
    <property type="entry name" value="Znf_DBF"/>
</dbReference>
<feature type="compositionally biased region" description="Acidic residues" evidence="5">
    <location>
        <begin position="85"/>
        <end position="97"/>
    </location>
</feature>
<comment type="caution">
    <text evidence="7">The sequence shown here is derived from an EMBL/GenBank/DDBJ whole genome shotgun (WGS) entry which is preliminary data.</text>
</comment>
<dbReference type="PANTHER" id="PTHR21639:SF5">
    <property type="entry name" value="DBF4-TYPE ZINC FINGER-CONTAINING PROTEIN 2"/>
    <property type="match status" value="1"/>
</dbReference>
<gene>
    <name evidence="7" type="ORF">WCI35_018101</name>
</gene>
<name>A0ABD2E7W2_DAUMA</name>
<feature type="region of interest" description="Disordered" evidence="5">
    <location>
        <begin position="1673"/>
        <end position="1751"/>
    </location>
</feature>
<feature type="region of interest" description="Disordered" evidence="5">
    <location>
        <begin position="597"/>
        <end position="622"/>
    </location>
</feature>
<dbReference type="Pfam" id="PF07535">
    <property type="entry name" value="zf-DBF"/>
    <property type="match status" value="1"/>
</dbReference>
<feature type="compositionally biased region" description="Low complexity" evidence="5">
    <location>
        <begin position="2307"/>
        <end position="2325"/>
    </location>
</feature>
<evidence type="ECO:0000256" key="1">
    <source>
        <dbReference type="ARBA" id="ARBA00022723"/>
    </source>
</evidence>
<evidence type="ECO:0000256" key="2">
    <source>
        <dbReference type="ARBA" id="ARBA00022771"/>
    </source>
</evidence>